<feature type="compositionally biased region" description="Basic and acidic residues" evidence="1">
    <location>
        <begin position="453"/>
        <end position="466"/>
    </location>
</feature>
<dbReference type="RefSeq" id="XP_032830434.1">
    <property type="nucleotide sequence ID" value="XM_032974543.1"/>
</dbReference>
<feature type="domain" description="Myb/SANT-like DNA-binding" evidence="2">
    <location>
        <begin position="36"/>
        <end position="122"/>
    </location>
</feature>
<dbReference type="Proteomes" id="UP001318040">
    <property type="component" value="Chromosome 54"/>
</dbReference>
<feature type="compositionally biased region" description="Pro residues" evidence="1">
    <location>
        <begin position="135"/>
        <end position="149"/>
    </location>
</feature>
<accession>A0AAJ7XD82</accession>
<evidence type="ECO:0000313" key="3">
    <source>
        <dbReference type="Proteomes" id="UP001318040"/>
    </source>
</evidence>
<dbReference type="AlphaFoldDB" id="A0AAJ7XD82"/>
<dbReference type="Pfam" id="PF13837">
    <property type="entry name" value="Myb_DNA-bind_4"/>
    <property type="match status" value="1"/>
</dbReference>
<feature type="region of interest" description="Disordered" evidence="1">
    <location>
        <begin position="283"/>
        <end position="348"/>
    </location>
</feature>
<dbReference type="InterPro" id="IPR044822">
    <property type="entry name" value="Myb_DNA-bind_4"/>
</dbReference>
<feature type="compositionally biased region" description="Polar residues" evidence="1">
    <location>
        <begin position="234"/>
        <end position="245"/>
    </location>
</feature>
<name>A0AAJ7XD82_PETMA</name>
<gene>
    <name evidence="4" type="primary">LOC116954103</name>
</gene>
<feature type="region of interest" description="Disordered" evidence="1">
    <location>
        <begin position="383"/>
        <end position="475"/>
    </location>
</feature>
<protein>
    <submittedName>
        <fullName evidence="4">Uncharacterized protein LOC116954103 isoform X2</fullName>
    </submittedName>
</protein>
<feature type="region of interest" description="Disordered" evidence="1">
    <location>
        <begin position="221"/>
        <end position="245"/>
    </location>
</feature>
<evidence type="ECO:0000256" key="1">
    <source>
        <dbReference type="SAM" id="MobiDB-lite"/>
    </source>
</evidence>
<reference evidence="4" key="1">
    <citation type="submission" date="2025-08" db="UniProtKB">
        <authorList>
            <consortium name="RefSeq"/>
        </authorList>
    </citation>
    <scope>IDENTIFICATION</scope>
    <source>
        <tissue evidence="4">Sperm</tissue>
    </source>
</reference>
<proteinExistence type="predicted"/>
<sequence length="475" mass="52194">MKAETNAWDGNCNRITMASSQQQQQQQQQPCGRYVYWSDMETLALLSIIEGMGVVSQLDAKRQRNAHIFEVARMQMARRGFFRPIQQIRYRWKTLKSLYHKQKAAAAAGVQMTFRFMKGMQRLLEPSTVTGPSSPALPLPPLEGPPPTGPLRRPRAPSTDAPAHGSSATASPLAGGGGEEAGKVALQRHLHEDERPQPQPLKEEEEVCPAVKVELLVMEEEEEEEDVEVGIEARQQQQQEENSGTPVCVVYAPGLKEEATPQEAEFAVSVKVELAEEEVDVKARGGAHASARDGFYSTTSSSSQQQRHHRSGRLLRRESTRVRGRDLAATPPPPWEDGLHGGVRARSGHASASLQQELVLLMREQVALMRQQLLLMRRLERRDERRRSWRTRRGLPPRAGPLCSTPGLPPGRPRGSPGPRGRHGPPDPRTPLAGVAAETSRTDAGGRGVRPAMEGDRAARGSDEKTAAATGKLSV</sequence>
<feature type="region of interest" description="Disordered" evidence="1">
    <location>
        <begin position="125"/>
        <end position="179"/>
    </location>
</feature>
<evidence type="ECO:0000313" key="4">
    <source>
        <dbReference type="RefSeq" id="XP_032830434.1"/>
    </source>
</evidence>
<organism evidence="3 4">
    <name type="scientific">Petromyzon marinus</name>
    <name type="common">Sea lamprey</name>
    <dbReference type="NCBI Taxonomy" id="7757"/>
    <lineage>
        <taxon>Eukaryota</taxon>
        <taxon>Metazoa</taxon>
        <taxon>Chordata</taxon>
        <taxon>Craniata</taxon>
        <taxon>Vertebrata</taxon>
        <taxon>Cyclostomata</taxon>
        <taxon>Hyperoartia</taxon>
        <taxon>Petromyzontiformes</taxon>
        <taxon>Petromyzontidae</taxon>
        <taxon>Petromyzon</taxon>
    </lineage>
</organism>
<feature type="compositionally biased region" description="Basic and acidic residues" evidence="1">
    <location>
        <begin position="315"/>
        <end position="326"/>
    </location>
</feature>
<dbReference type="Gene3D" id="1.10.10.60">
    <property type="entry name" value="Homeodomain-like"/>
    <property type="match status" value="1"/>
</dbReference>
<keyword evidence="3" id="KW-1185">Reference proteome</keyword>
<evidence type="ECO:0000259" key="2">
    <source>
        <dbReference type="Pfam" id="PF13837"/>
    </source>
</evidence>